<accession>A0A4Y6PZS7</accession>
<proteinExistence type="predicted"/>
<feature type="chain" id="PRO_5030106768" description="Tetratricopeptide repeat protein" evidence="1">
    <location>
        <begin position="23"/>
        <end position="788"/>
    </location>
</feature>
<dbReference type="Gene3D" id="1.25.40.10">
    <property type="entry name" value="Tetratricopeptide repeat domain"/>
    <property type="match status" value="1"/>
</dbReference>
<accession>A0A5B8YBF7</accession>
<dbReference type="RefSeq" id="WP_141200204.1">
    <property type="nucleotide sequence ID" value="NZ_CP041186.1"/>
</dbReference>
<dbReference type="PROSITE" id="PS51257">
    <property type="entry name" value="PROKAR_LIPOPROTEIN"/>
    <property type="match status" value="1"/>
</dbReference>
<name>A0A4Y6PZS7_PERCE</name>
<organism evidence="2 3">
    <name type="scientific">Persicimonas caeni</name>
    <dbReference type="NCBI Taxonomy" id="2292766"/>
    <lineage>
        <taxon>Bacteria</taxon>
        <taxon>Deltaproteobacteria</taxon>
        <taxon>Bradymonadales</taxon>
        <taxon>Bradymonadaceae</taxon>
        <taxon>Persicimonas</taxon>
    </lineage>
</organism>
<dbReference type="OrthoDB" id="5502227at2"/>
<protein>
    <recommendedName>
        <fullName evidence="4">Tetratricopeptide repeat protein</fullName>
    </recommendedName>
</protein>
<dbReference type="AlphaFoldDB" id="A0A4Y6PZS7"/>
<evidence type="ECO:0008006" key="4">
    <source>
        <dbReference type="Google" id="ProtNLM"/>
    </source>
</evidence>
<evidence type="ECO:0000313" key="3">
    <source>
        <dbReference type="Proteomes" id="UP000315995"/>
    </source>
</evidence>
<dbReference type="EMBL" id="CP041186">
    <property type="protein sequence ID" value="QDG53750.1"/>
    <property type="molecule type" value="Genomic_DNA"/>
</dbReference>
<dbReference type="InterPro" id="IPR011990">
    <property type="entry name" value="TPR-like_helical_dom_sf"/>
</dbReference>
<reference evidence="2 3" key="1">
    <citation type="submission" date="2019-06" db="EMBL/GenBank/DDBJ databases">
        <title>Persicimonas caeni gen. nov., sp. nov., a predatory bacterium isolated from solar saltern.</title>
        <authorList>
            <person name="Wang S."/>
        </authorList>
    </citation>
    <scope>NUCLEOTIDE SEQUENCE [LARGE SCALE GENOMIC DNA]</scope>
    <source>
        <strain evidence="2 3">YN101</strain>
    </source>
</reference>
<evidence type="ECO:0000256" key="1">
    <source>
        <dbReference type="SAM" id="SignalP"/>
    </source>
</evidence>
<sequence length="788" mass="86098">MTHRSTLSIFFVLLLTALVSSACSTGGNQRADVWPAETALPESPPKDLNQEAPSAVLRTASDGFVYVVGMSDDVQPGTPFLGRYSGEWPLRDLARPALVTGRLVKTYDGGVGLVHLSYELPDADPNGLEVNWETKPIDDNLGKGRARISKVEKKPSRSVELSIGTRHGVRDGDFYAILGDAPKGKVDPAKLQLSRRLTGVCMVQKAGEDTSKCTLWPGSKLHPRFDAPQKGQQAIFLEHTFGAAPRQGVIQVASVNGGDSAMQEKIAAAMRDYLQSITEAKTGVATVEQTLDATMADFYAESEKLEHLEKPQLVIGTTVKEIDGKMHLIANYTGVGPASGPGMVAAPPEGGVDLGPVDDISQARLQNFAATVWAAMLVYRGQTSEALIQLHQMLRDPSLEGPLRWHARDQYAMRWGALDNYREALWLVLQDETIAAAKNDREAWLNALGTRVRLYDFLELPASAVSSAKRYLDAREQDKPGPSWRAAVAMYGEMLMADGRVEDALAVVDQLEKACPEGCDGDLNSHVAGIFWATPQGNEEVQDELLEFLVDHVDLDDASQVAATRLYQGLMAMRNEDYTQGLVAFLEAERLYKKANNLSGQARSKYFAFLADMSMGNPQDAFDRAREAQQLEMKLNDFASTAQIFERMTSLYTNPDFLKKPGPYLGSARQVLSGAVESNIAMGDFGGASENLLALGSFMLKIGQGERAKDVLTEAVGYAVSFKRFDVAAMAHLYLGVIARQEGQMAEFRDEIQKAKLMAELSDDPAIKQAVEDVLNPKEDKEVPTQLL</sequence>
<feature type="signal peptide" evidence="1">
    <location>
        <begin position="1"/>
        <end position="22"/>
    </location>
</feature>
<keyword evidence="1" id="KW-0732">Signal</keyword>
<keyword evidence="3" id="KW-1185">Reference proteome</keyword>
<gene>
    <name evidence="2" type="ORF">FIV42_24300</name>
</gene>
<evidence type="ECO:0000313" key="2">
    <source>
        <dbReference type="EMBL" id="QDG53750.1"/>
    </source>
</evidence>
<dbReference type="Proteomes" id="UP000315995">
    <property type="component" value="Chromosome"/>
</dbReference>
<dbReference type="SUPFAM" id="SSF48452">
    <property type="entry name" value="TPR-like"/>
    <property type="match status" value="2"/>
</dbReference>